<sequence>MKPQMTLRDATPDDLPFMLSLAPRLTSTAPAWRDQAQMTAGYEPLFRQALHEPEEGSAVLVAEGTEGQPLGFTLLYWHPTERGVFIKDLAVTADAEGSGVARFLMEAIERWSRSRGAVEIMLKTSWYNTRARSFYERVGFQADHVALVRRLD</sequence>
<protein>
    <submittedName>
        <fullName evidence="4">GNAT superfamily N-acetyltransferase</fullName>
    </submittedName>
</protein>
<dbReference type="SUPFAM" id="SSF55729">
    <property type="entry name" value="Acyl-CoA N-acyltransferases (Nat)"/>
    <property type="match status" value="1"/>
</dbReference>
<keyword evidence="5" id="KW-1185">Reference proteome</keyword>
<evidence type="ECO:0000313" key="4">
    <source>
        <dbReference type="EMBL" id="MBB5365195.1"/>
    </source>
</evidence>
<dbReference type="CDD" id="cd04301">
    <property type="entry name" value="NAT_SF"/>
    <property type="match status" value="1"/>
</dbReference>
<proteinExistence type="predicted"/>
<name>A0A7W8JXV2_9DEIO</name>
<dbReference type="InterPro" id="IPR000182">
    <property type="entry name" value="GNAT_dom"/>
</dbReference>
<evidence type="ECO:0000259" key="3">
    <source>
        <dbReference type="PROSITE" id="PS51186"/>
    </source>
</evidence>
<evidence type="ECO:0000256" key="1">
    <source>
        <dbReference type="ARBA" id="ARBA00022679"/>
    </source>
</evidence>
<dbReference type="Gene3D" id="3.40.630.30">
    <property type="match status" value="1"/>
</dbReference>
<dbReference type="AlphaFoldDB" id="A0A7W8JXV2"/>
<reference evidence="4 5" key="1">
    <citation type="submission" date="2020-08" db="EMBL/GenBank/DDBJ databases">
        <title>Genomic Encyclopedia of Type Strains, Phase IV (KMG-IV): sequencing the most valuable type-strain genomes for metagenomic binning, comparative biology and taxonomic classification.</title>
        <authorList>
            <person name="Goeker M."/>
        </authorList>
    </citation>
    <scope>NUCLEOTIDE SEQUENCE [LARGE SCALE GENOMIC DNA]</scope>
    <source>
        <strain evidence="4 5">DSM 27939</strain>
    </source>
</reference>
<evidence type="ECO:0000256" key="2">
    <source>
        <dbReference type="ARBA" id="ARBA00023315"/>
    </source>
</evidence>
<dbReference type="Pfam" id="PF00583">
    <property type="entry name" value="Acetyltransf_1"/>
    <property type="match status" value="1"/>
</dbReference>
<dbReference type="InterPro" id="IPR016181">
    <property type="entry name" value="Acyl_CoA_acyltransferase"/>
</dbReference>
<feature type="domain" description="N-acetyltransferase" evidence="3">
    <location>
        <begin position="5"/>
        <end position="152"/>
    </location>
</feature>
<organism evidence="4 5">
    <name type="scientific">Deinococcus humi</name>
    <dbReference type="NCBI Taxonomy" id="662880"/>
    <lineage>
        <taxon>Bacteria</taxon>
        <taxon>Thermotogati</taxon>
        <taxon>Deinococcota</taxon>
        <taxon>Deinococci</taxon>
        <taxon>Deinococcales</taxon>
        <taxon>Deinococcaceae</taxon>
        <taxon>Deinococcus</taxon>
    </lineage>
</organism>
<dbReference type="Proteomes" id="UP000552709">
    <property type="component" value="Unassembled WGS sequence"/>
</dbReference>
<dbReference type="RefSeq" id="WP_184136506.1">
    <property type="nucleotide sequence ID" value="NZ_JACHFL010000016.1"/>
</dbReference>
<keyword evidence="2" id="KW-0012">Acyltransferase</keyword>
<dbReference type="PROSITE" id="PS51186">
    <property type="entry name" value="GNAT"/>
    <property type="match status" value="1"/>
</dbReference>
<dbReference type="EMBL" id="JACHFL010000016">
    <property type="protein sequence ID" value="MBB5365195.1"/>
    <property type="molecule type" value="Genomic_DNA"/>
</dbReference>
<comment type="caution">
    <text evidence="4">The sequence shown here is derived from an EMBL/GenBank/DDBJ whole genome shotgun (WGS) entry which is preliminary data.</text>
</comment>
<dbReference type="InterPro" id="IPR050832">
    <property type="entry name" value="Bact_Acetyltransf"/>
</dbReference>
<dbReference type="PANTHER" id="PTHR43877">
    <property type="entry name" value="AMINOALKYLPHOSPHONATE N-ACETYLTRANSFERASE-RELATED-RELATED"/>
    <property type="match status" value="1"/>
</dbReference>
<gene>
    <name evidence="4" type="ORF">HNQ08_004316</name>
</gene>
<evidence type="ECO:0000313" key="5">
    <source>
        <dbReference type="Proteomes" id="UP000552709"/>
    </source>
</evidence>
<accession>A0A7W8JXV2</accession>
<keyword evidence="1 4" id="KW-0808">Transferase</keyword>
<dbReference type="GO" id="GO:0016747">
    <property type="term" value="F:acyltransferase activity, transferring groups other than amino-acyl groups"/>
    <property type="evidence" value="ECO:0007669"/>
    <property type="project" value="InterPro"/>
</dbReference>